<dbReference type="InterPro" id="IPR011990">
    <property type="entry name" value="TPR-like_helical_dom_sf"/>
</dbReference>
<dbReference type="RefSeq" id="WP_125136069.1">
    <property type="nucleotide sequence ID" value="NZ_LR130778.1"/>
</dbReference>
<dbReference type="Proteomes" id="UP000279029">
    <property type="component" value="Chromosome"/>
</dbReference>
<dbReference type="InterPro" id="IPR016032">
    <property type="entry name" value="Sig_transdc_resp-reg_C-effctor"/>
</dbReference>
<proteinExistence type="inferred from homology"/>
<dbReference type="InterPro" id="IPR051677">
    <property type="entry name" value="AfsR-DnrI-RedD_regulator"/>
</dbReference>
<protein>
    <recommendedName>
        <fullName evidence="3">Bacterial transcriptional activator domain-containing protein</fullName>
    </recommendedName>
</protein>
<dbReference type="InterPro" id="IPR001867">
    <property type="entry name" value="OmpR/PhoB-type_DNA-bd"/>
</dbReference>
<dbReference type="OrthoDB" id="142950at2"/>
<dbReference type="Pfam" id="PF03704">
    <property type="entry name" value="BTAD"/>
    <property type="match status" value="1"/>
</dbReference>
<dbReference type="AlphaFoldDB" id="A0A3P7RUW5"/>
<feature type="domain" description="Bacterial transcriptional activator" evidence="3">
    <location>
        <begin position="119"/>
        <end position="263"/>
    </location>
</feature>
<evidence type="ECO:0000256" key="1">
    <source>
        <dbReference type="ARBA" id="ARBA00005820"/>
    </source>
</evidence>
<dbReference type="InterPro" id="IPR036388">
    <property type="entry name" value="WH-like_DNA-bd_sf"/>
</dbReference>
<dbReference type="GO" id="GO:0006355">
    <property type="term" value="P:regulation of DNA-templated transcription"/>
    <property type="evidence" value="ECO:0007669"/>
    <property type="project" value="InterPro"/>
</dbReference>
<evidence type="ECO:0000256" key="2">
    <source>
        <dbReference type="ARBA" id="ARBA00023125"/>
    </source>
</evidence>
<dbReference type="SMART" id="SM01043">
    <property type="entry name" value="BTAD"/>
    <property type="match status" value="1"/>
</dbReference>
<dbReference type="InterPro" id="IPR005158">
    <property type="entry name" value="BTAD"/>
</dbReference>
<dbReference type="EMBL" id="LR130778">
    <property type="protein sequence ID" value="VDN46586.1"/>
    <property type="molecule type" value="Genomic_DNA"/>
</dbReference>
<dbReference type="Pfam" id="PF00486">
    <property type="entry name" value="Trans_reg_C"/>
    <property type="match status" value="1"/>
</dbReference>
<gene>
    <name evidence="4" type="ORF">PATL70BA_0719</name>
</gene>
<evidence type="ECO:0000259" key="3">
    <source>
        <dbReference type="SMART" id="SM01043"/>
    </source>
</evidence>
<keyword evidence="5" id="KW-1185">Reference proteome</keyword>
<comment type="similarity">
    <text evidence="1">Belongs to the AfsR/DnrI/RedD regulatory family.</text>
</comment>
<dbReference type="GO" id="GO:0003677">
    <property type="term" value="F:DNA binding"/>
    <property type="evidence" value="ECO:0007669"/>
    <property type="project" value="UniProtKB-KW"/>
</dbReference>
<dbReference type="KEGG" id="cbar:PATL70BA_0719"/>
<dbReference type="Gene3D" id="1.25.40.10">
    <property type="entry name" value="Tetratricopeptide repeat domain"/>
    <property type="match status" value="1"/>
</dbReference>
<evidence type="ECO:0000313" key="4">
    <source>
        <dbReference type="EMBL" id="VDN46586.1"/>
    </source>
</evidence>
<organism evidence="4 5">
    <name type="scientific">Petrocella atlantisensis</name>
    <dbReference type="NCBI Taxonomy" id="2173034"/>
    <lineage>
        <taxon>Bacteria</taxon>
        <taxon>Bacillati</taxon>
        <taxon>Bacillota</taxon>
        <taxon>Clostridia</taxon>
        <taxon>Lachnospirales</taxon>
        <taxon>Vallitaleaceae</taxon>
        <taxon>Petrocella</taxon>
    </lineage>
</organism>
<sequence length="408" mass="48084">MTKSKHTKNKQLHIYTVYTLGHFDVVKDGHSLITSTSTSKKIWELYKFMLTHRDHSFTPEALMDQLWIYEEYTDPRSTLRRQMHRLRQTLQEDGKNDDETTVLYTNGYYKWNDQIKVILDADLLEAHLKEGDALKSTNPEVSLEKYSQAIDLYHGDYLLECAEQHWVFPIRNHYRRLFVKAIYSAIELLKTQSNFDTIIRLCQKAIKIDIYEESFHLNLMDALLAIGEQRQAFNHYRYITEFYDQEMGIKPSDEMKVIYKKLLQTQQSLYTEEDLMKVLESEVSIENAFYCEPEVFKSIYELERRRSERSGKDFSIGVLTFNFSSKDTLAQRNLRIRLLKELLMSQLRKGDTFTQWNDQQMAILLPDVDEVLTENVLKRVLEKESHAPSVSVHHIDSLKADVNLGPLL</sequence>
<accession>A0A3P7RUW5</accession>
<dbReference type="Gene3D" id="1.10.10.10">
    <property type="entry name" value="Winged helix-like DNA-binding domain superfamily/Winged helix DNA-binding domain"/>
    <property type="match status" value="1"/>
</dbReference>
<dbReference type="GO" id="GO:0000160">
    <property type="term" value="P:phosphorelay signal transduction system"/>
    <property type="evidence" value="ECO:0007669"/>
    <property type="project" value="InterPro"/>
</dbReference>
<name>A0A3P7RUW5_9FIRM</name>
<dbReference type="SUPFAM" id="SSF46894">
    <property type="entry name" value="C-terminal effector domain of the bipartite response regulators"/>
    <property type="match status" value="1"/>
</dbReference>
<evidence type="ECO:0000313" key="5">
    <source>
        <dbReference type="Proteomes" id="UP000279029"/>
    </source>
</evidence>
<dbReference type="PANTHER" id="PTHR35807">
    <property type="entry name" value="TRANSCRIPTIONAL REGULATOR REDD-RELATED"/>
    <property type="match status" value="1"/>
</dbReference>
<reference evidence="4 5" key="1">
    <citation type="submission" date="2018-09" db="EMBL/GenBank/DDBJ databases">
        <authorList>
            <person name="Postec A."/>
        </authorList>
    </citation>
    <scope>NUCLEOTIDE SEQUENCE [LARGE SCALE GENOMIC DNA]</scope>
    <source>
        <strain evidence="4">70B-A</strain>
    </source>
</reference>
<keyword evidence="2" id="KW-0238">DNA-binding</keyword>
<dbReference type="SUPFAM" id="SSF48452">
    <property type="entry name" value="TPR-like"/>
    <property type="match status" value="1"/>
</dbReference>